<proteinExistence type="predicted"/>
<evidence type="ECO:0000256" key="6">
    <source>
        <dbReference type="SAM" id="Phobius"/>
    </source>
</evidence>
<keyword evidence="3" id="KW-0201">Cytochrome c-type biogenesis</keyword>
<dbReference type="InterPro" id="IPR017560">
    <property type="entry name" value="Cyt_c_biogenesis_CcmI"/>
</dbReference>
<gene>
    <name evidence="8" type="primary">ccmI</name>
    <name evidence="8" type="ORF">FPY71_11465</name>
</gene>
<keyword evidence="6" id="KW-0472">Membrane</keyword>
<dbReference type="Pfam" id="PF23914">
    <property type="entry name" value="TPR_CcmH_CycH"/>
    <property type="match status" value="1"/>
</dbReference>
<accession>A0A5B0DX27</accession>
<organism evidence="8 9">
    <name type="scientific">Aureimonas fodinaquatilis</name>
    <dbReference type="NCBI Taxonomy" id="2565783"/>
    <lineage>
        <taxon>Bacteria</taxon>
        <taxon>Pseudomonadati</taxon>
        <taxon>Pseudomonadota</taxon>
        <taxon>Alphaproteobacteria</taxon>
        <taxon>Hyphomicrobiales</taxon>
        <taxon>Aurantimonadaceae</taxon>
        <taxon>Aureimonas</taxon>
    </lineage>
</organism>
<comment type="subcellular location">
    <subcellularLocation>
        <location evidence="1">Cell envelope</location>
    </subcellularLocation>
</comment>
<keyword evidence="2" id="KW-0677">Repeat</keyword>
<dbReference type="PROSITE" id="PS50005">
    <property type="entry name" value="TPR"/>
    <property type="match status" value="1"/>
</dbReference>
<dbReference type="NCBIfam" id="TIGR03142">
    <property type="entry name" value="cytochro_ccmI"/>
    <property type="match status" value="1"/>
</dbReference>
<reference evidence="8 9" key="1">
    <citation type="submission" date="2019-08" db="EMBL/GenBank/DDBJ databases">
        <title>Aureimonas fodiniaquatilis sp. nov., isolated from a coal mine wastewater.</title>
        <authorList>
            <person name="Kim W."/>
        </authorList>
    </citation>
    <scope>NUCLEOTIDE SEQUENCE [LARGE SCALE GENOMIC DNA]</scope>
    <source>
        <strain evidence="8 9">CAU 1482</strain>
    </source>
</reference>
<feature type="repeat" description="TPR" evidence="5">
    <location>
        <begin position="154"/>
        <end position="187"/>
    </location>
</feature>
<evidence type="ECO:0000313" key="9">
    <source>
        <dbReference type="Proteomes" id="UP000324738"/>
    </source>
</evidence>
<protein>
    <submittedName>
        <fullName evidence="8">C-type cytochrome biogenesis protein CcmI</fullName>
    </submittedName>
</protein>
<feature type="domain" description="Cytochrome c-type biogenesis protein H TPR" evidence="7">
    <location>
        <begin position="129"/>
        <end position="260"/>
    </location>
</feature>
<dbReference type="SUPFAM" id="SSF48452">
    <property type="entry name" value="TPR-like"/>
    <property type="match status" value="1"/>
</dbReference>
<evidence type="ECO:0000313" key="8">
    <source>
        <dbReference type="EMBL" id="KAA0971056.1"/>
    </source>
</evidence>
<dbReference type="InterPro" id="IPR051263">
    <property type="entry name" value="C-type_cytochrome_biogenesis"/>
</dbReference>
<dbReference type="PANTHER" id="PTHR47870:SF1">
    <property type="entry name" value="CYTOCHROME C-TYPE BIOGENESIS PROTEIN CCMH"/>
    <property type="match status" value="1"/>
</dbReference>
<dbReference type="InterPro" id="IPR056413">
    <property type="entry name" value="TPR_CcmH_CycH"/>
</dbReference>
<evidence type="ECO:0000256" key="2">
    <source>
        <dbReference type="ARBA" id="ARBA00022737"/>
    </source>
</evidence>
<name>A0A5B0DX27_9HYPH</name>
<keyword evidence="6" id="KW-1133">Transmembrane helix</keyword>
<dbReference type="GO" id="GO:0017004">
    <property type="term" value="P:cytochrome complex assembly"/>
    <property type="evidence" value="ECO:0007669"/>
    <property type="project" value="UniProtKB-KW"/>
</dbReference>
<keyword evidence="6" id="KW-0812">Transmembrane</keyword>
<comment type="caution">
    <text evidence="8">The sequence shown here is derived from an EMBL/GenBank/DDBJ whole genome shotgun (WGS) entry which is preliminary data.</text>
</comment>
<dbReference type="GO" id="GO:0030313">
    <property type="term" value="C:cell envelope"/>
    <property type="evidence" value="ECO:0007669"/>
    <property type="project" value="UniProtKB-SubCell"/>
</dbReference>
<evidence type="ECO:0000256" key="4">
    <source>
        <dbReference type="ARBA" id="ARBA00022803"/>
    </source>
</evidence>
<evidence type="ECO:0000256" key="5">
    <source>
        <dbReference type="PROSITE-ProRule" id="PRU00339"/>
    </source>
</evidence>
<keyword evidence="4 5" id="KW-0802">TPR repeat</keyword>
<dbReference type="EMBL" id="VTWH01000002">
    <property type="protein sequence ID" value="KAA0971056.1"/>
    <property type="molecule type" value="Genomic_DNA"/>
</dbReference>
<dbReference type="InterPro" id="IPR011990">
    <property type="entry name" value="TPR-like_helical_dom_sf"/>
</dbReference>
<dbReference type="RefSeq" id="WP_149300367.1">
    <property type="nucleotide sequence ID" value="NZ_VTWH01000002.1"/>
</dbReference>
<dbReference type="PANTHER" id="PTHR47870">
    <property type="entry name" value="CYTOCHROME C-TYPE BIOGENESIS PROTEIN CCMH"/>
    <property type="match status" value="1"/>
</dbReference>
<dbReference type="Proteomes" id="UP000324738">
    <property type="component" value="Unassembled WGS sequence"/>
</dbReference>
<feature type="transmembrane region" description="Helical" evidence="6">
    <location>
        <begin position="92"/>
        <end position="114"/>
    </location>
</feature>
<dbReference type="Gene3D" id="1.25.40.10">
    <property type="entry name" value="Tetratricopeptide repeat domain"/>
    <property type="match status" value="2"/>
</dbReference>
<dbReference type="InterPro" id="IPR019734">
    <property type="entry name" value="TPR_rpt"/>
</dbReference>
<keyword evidence="9" id="KW-1185">Reference proteome</keyword>
<evidence type="ECO:0000259" key="7">
    <source>
        <dbReference type="Pfam" id="PF23914"/>
    </source>
</evidence>
<dbReference type="AlphaFoldDB" id="A0A5B0DX27"/>
<dbReference type="OrthoDB" id="9815847at2"/>
<evidence type="ECO:0000256" key="1">
    <source>
        <dbReference type="ARBA" id="ARBA00004196"/>
    </source>
</evidence>
<evidence type="ECO:0000256" key="3">
    <source>
        <dbReference type="ARBA" id="ARBA00022748"/>
    </source>
</evidence>
<sequence>MLFWIIAAALTAIVTLAAVWPLLRSHAALAEGRAAHDVMVYEAQLKELEADLGRGVIRGEEASVARAEIARRLLKASREASAEGGLKTSARMAWIAGLILLAVPVAGVTTYYWLGAPLVEDMPLAIRDNDAADAEFAALVAAAEARLVQNPDEGAGWDALAPIYLRTGQSEKAVQAFSRAIDLLGATPRRLTGYGEALIQQAGGRVSEQAGSAFAQALELDPQALLPRFFLALALSQQDRLAEAVPAWQSLIDDSPENSPWLPTARAALEEARSRTGMVAVPEADGLAAIAALPENERQQAIGDMVAGLAARLEQSPDDAQGWLRLIRSYTIMERKDDAARALRTALATFSPGSPEEQAIAALARDLNLEPADEVAQ</sequence>